<dbReference type="Gene3D" id="1.10.10.10">
    <property type="entry name" value="Winged helix-like DNA-binding domain superfamily/Winged helix DNA-binding domain"/>
    <property type="match status" value="1"/>
</dbReference>
<evidence type="ECO:0000256" key="5">
    <source>
        <dbReference type="ARBA" id="ARBA00023163"/>
    </source>
</evidence>
<sequence>MKLFATGPGDSEIIEGIVSNSPRRRLFEEKLYRRYDYLIREGVFKHRLSEDESSIAYSDSVLSVIENIENGAFEGRSSLKTYIHKIFSNKCVDQIRKNTTNRAQVNFGDSVEDHLNRLQDSTRSVIEDLMEQHDNRLLWSCLAALGEKCQQMIRSWSEGIADKQIAQELGYQSAEVVKTSRLRCLEKLRNTFLQHFN</sequence>
<dbReference type="Gene3D" id="1.10.1740.10">
    <property type="match status" value="1"/>
</dbReference>
<evidence type="ECO:0000313" key="7">
    <source>
        <dbReference type="Proteomes" id="UP001501508"/>
    </source>
</evidence>
<organism evidence="6 7">
    <name type="scientific">Ravibacter arvi</name>
    <dbReference type="NCBI Taxonomy" id="2051041"/>
    <lineage>
        <taxon>Bacteria</taxon>
        <taxon>Pseudomonadati</taxon>
        <taxon>Bacteroidota</taxon>
        <taxon>Cytophagia</taxon>
        <taxon>Cytophagales</taxon>
        <taxon>Spirosomataceae</taxon>
        <taxon>Ravibacter</taxon>
    </lineage>
</organism>
<dbReference type="RefSeq" id="WP_345027472.1">
    <property type="nucleotide sequence ID" value="NZ_BAABEY010000013.1"/>
</dbReference>
<evidence type="ECO:0000256" key="1">
    <source>
        <dbReference type="ARBA" id="ARBA00010641"/>
    </source>
</evidence>
<comment type="caution">
    <text evidence="6">The sequence shown here is derived from an EMBL/GenBank/DDBJ whole genome shotgun (WGS) entry which is preliminary data.</text>
</comment>
<name>A0ABP8LUS9_9BACT</name>
<dbReference type="InterPro" id="IPR014284">
    <property type="entry name" value="RNA_pol_sigma-70_dom"/>
</dbReference>
<keyword evidence="4" id="KW-0238">DNA-binding</keyword>
<evidence type="ECO:0000256" key="2">
    <source>
        <dbReference type="ARBA" id="ARBA00023015"/>
    </source>
</evidence>
<keyword evidence="5" id="KW-0804">Transcription</keyword>
<dbReference type="NCBIfam" id="TIGR02937">
    <property type="entry name" value="sigma70-ECF"/>
    <property type="match status" value="1"/>
</dbReference>
<gene>
    <name evidence="6" type="ORF">GCM10023091_12930</name>
</gene>
<keyword evidence="7" id="KW-1185">Reference proteome</keyword>
<dbReference type="Proteomes" id="UP001501508">
    <property type="component" value="Unassembled WGS sequence"/>
</dbReference>
<evidence type="ECO:0008006" key="8">
    <source>
        <dbReference type="Google" id="ProtNLM"/>
    </source>
</evidence>
<dbReference type="PANTHER" id="PTHR43133">
    <property type="entry name" value="RNA POLYMERASE ECF-TYPE SIGMA FACTO"/>
    <property type="match status" value="1"/>
</dbReference>
<dbReference type="SUPFAM" id="SSF88659">
    <property type="entry name" value="Sigma3 and sigma4 domains of RNA polymerase sigma factors"/>
    <property type="match status" value="1"/>
</dbReference>
<dbReference type="InterPro" id="IPR013325">
    <property type="entry name" value="RNA_pol_sigma_r2"/>
</dbReference>
<dbReference type="EMBL" id="BAABEY010000013">
    <property type="protein sequence ID" value="GAA4435813.1"/>
    <property type="molecule type" value="Genomic_DNA"/>
</dbReference>
<dbReference type="SUPFAM" id="SSF88946">
    <property type="entry name" value="Sigma2 domain of RNA polymerase sigma factors"/>
    <property type="match status" value="1"/>
</dbReference>
<evidence type="ECO:0000313" key="6">
    <source>
        <dbReference type="EMBL" id="GAA4435813.1"/>
    </source>
</evidence>
<dbReference type="PANTHER" id="PTHR43133:SF8">
    <property type="entry name" value="RNA POLYMERASE SIGMA FACTOR HI_1459-RELATED"/>
    <property type="match status" value="1"/>
</dbReference>
<accession>A0ABP8LUS9</accession>
<evidence type="ECO:0000256" key="3">
    <source>
        <dbReference type="ARBA" id="ARBA00023082"/>
    </source>
</evidence>
<proteinExistence type="inferred from homology"/>
<dbReference type="InterPro" id="IPR013324">
    <property type="entry name" value="RNA_pol_sigma_r3/r4-like"/>
</dbReference>
<keyword evidence="2" id="KW-0805">Transcription regulation</keyword>
<keyword evidence="3" id="KW-0731">Sigma factor</keyword>
<evidence type="ECO:0000256" key="4">
    <source>
        <dbReference type="ARBA" id="ARBA00023125"/>
    </source>
</evidence>
<dbReference type="InterPro" id="IPR039425">
    <property type="entry name" value="RNA_pol_sigma-70-like"/>
</dbReference>
<comment type="similarity">
    <text evidence="1">Belongs to the sigma-70 factor family. ECF subfamily.</text>
</comment>
<protein>
    <recommendedName>
        <fullName evidence="8">Sigma-70 family RNA polymerase sigma factor</fullName>
    </recommendedName>
</protein>
<reference evidence="7" key="1">
    <citation type="journal article" date="2019" name="Int. J. Syst. Evol. Microbiol.">
        <title>The Global Catalogue of Microorganisms (GCM) 10K type strain sequencing project: providing services to taxonomists for standard genome sequencing and annotation.</title>
        <authorList>
            <consortium name="The Broad Institute Genomics Platform"/>
            <consortium name="The Broad Institute Genome Sequencing Center for Infectious Disease"/>
            <person name="Wu L."/>
            <person name="Ma J."/>
        </authorList>
    </citation>
    <scope>NUCLEOTIDE SEQUENCE [LARGE SCALE GENOMIC DNA]</scope>
    <source>
        <strain evidence="7">JCM 31920</strain>
    </source>
</reference>
<dbReference type="InterPro" id="IPR036388">
    <property type="entry name" value="WH-like_DNA-bd_sf"/>
</dbReference>